<dbReference type="InterPro" id="IPR050283">
    <property type="entry name" value="E-box_TF_Regulators"/>
</dbReference>
<dbReference type="InterPro" id="IPR011598">
    <property type="entry name" value="bHLH_dom"/>
</dbReference>
<organism evidence="8 9">
    <name type="scientific">Drosophila willistoni</name>
    <name type="common">Fruit fly</name>
    <dbReference type="NCBI Taxonomy" id="7260"/>
    <lineage>
        <taxon>Eukaryota</taxon>
        <taxon>Metazoa</taxon>
        <taxon>Ecdysozoa</taxon>
        <taxon>Arthropoda</taxon>
        <taxon>Hexapoda</taxon>
        <taxon>Insecta</taxon>
        <taxon>Pterygota</taxon>
        <taxon>Neoptera</taxon>
        <taxon>Endopterygota</taxon>
        <taxon>Diptera</taxon>
        <taxon>Brachycera</taxon>
        <taxon>Muscomorpha</taxon>
        <taxon>Ephydroidea</taxon>
        <taxon>Drosophilidae</taxon>
        <taxon>Drosophila</taxon>
        <taxon>Sophophora</taxon>
    </lineage>
</organism>
<dbReference type="GO" id="GO:0070888">
    <property type="term" value="F:E-box binding"/>
    <property type="evidence" value="ECO:0007669"/>
    <property type="project" value="EnsemblMetazoa"/>
</dbReference>
<reference evidence="8 9" key="1">
    <citation type="journal article" date="2007" name="Nature">
        <title>Evolution of genes and genomes on the Drosophila phylogeny.</title>
        <authorList>
            <consortium name="Drosophila 12 Genomes Consortium"/>
            <person name="Clark A.G."/>
            <person name="Eisen M.B."/>
            <person name="Smith D.R."/>
            <person name="Bergman C.M."/>
            <person name="Oliver B."/>
            <person name="Markow T.A."/>
            <person name="Kaufman T.C."/>
            <person name="Kellis M."/>
            <person name="Gelbart W."/>
            <person name="Iyer V.N."/>
            <person name="Pollard D.A."/>
            <person name="Sackton T.B."/>
            <person name="Larracuente A.M."/>
            <person name="Singh N.D."/>
            <person name="Abad J.P."/>
            <person name="Abt D.N."/>
            <person name="Adryan B."/>
            <person name="Aguade M."/>
            <person name="Akashi H."/>
            <person name="Anderson W.W."/>
            <person name="Aquadro C.F."/>
            <person name="Ardell D.H."/>
            <person name="Arguello R."/>
            <person name="Artieri C.G."/>
            <person name="Barbash D.A."/>
            <person name="Barker D."/>
            <person name="Barsanti P."/>
            <person name="Batterham P."/>
            <person name="Batzoglou S."/>
            <person name="Begun D."/>
            <person name="Bhutkar A."/>
            <person name="Blanco E."/>
            <person name="Bosak S.A."/>
            <person name="Bradley R.K."/>
            <person name="Brand A.D."/>
            <person name="Brent M.R."/>
            <person name="Brooks A.N."/>
            <person name="Brown R.H."/>
            <person name="Butlin R.K."/>
            <person name="Caggese C."/>
            <person name="Calvi B.R."/>
            <person name="Bernardo de Carvalho A."/>
            <person name="Caspi A."/>
            <person name="Castrezana S."/>
            <person name="Celniker S.E."/>
            <person name="Chang J.L."/>
            <person name="Chapple C."/>
            <person name="Chatterji S."/>
            <person name="Chinwalla A."/>
            <person name="Civetta A."/>
            <person name="Clifton S.W."/>
            <person name="Comeron J.M."/>
            <person name="Costello J.C."/>
            <person name="Coyne J.A."/>
            <person name="Daub J."/>
            <person name="David R.G."/>
            <person name="Delcher A.L."/>
            <person name="Delehaunty K."/>
            <person name="Do C.B."/>
            <person name="Ebling H."/>
            <person name="Edwards K."/>
            <person name="Eickbush T."/>
            <person name="Evans J.D."/>
            <person name="Filipski A."/>
            <person name="Findeiss S."/>
            <person name="Freyhult E."/>
            <person name="Fulton L."/>
            <person name="Fulton R."/>
            <person name="Garcia A.C."/>
            <person name="Gardiner A."/>
            <person name="Garfield D.A."/>
            <person name="Garvin B.E."/>
            <person name="Gibson G."/>
            <person name="Gilbert D."/>
            <person name="Gnerre S."/>
            <person name="Godfrey J."/>
            <person name="Good R."/>
            <person name="Gotea V."/>
            <person name="Gravely B."/>
            <person name="Greenberg A.J."/>
            <person name="Griffiths-Jones S."/>
            <person name="Gross S."/>
            <person name="Guigo R."/>
            <person name="Gustafson E.A."/>
            <person name="Haerty W."/>
            <person name="Hahn M.W."/>
            <person name="Halligan D.L."/>
            <person name="Halpern A.L."/>
            <person name="Halter G.M."/>
            <person name="Han M.V."/>
            <person name="Heger A."/>
            <person name="Hillier L."/>
            <person name="Hinrichs A.S."/>
            <person name="Holmes I."/>
            <person name="Hoskins R.A."/>
            <person name="Hubisz M.J."/>
            <person name="Hultmark D."/>
            <person name="Huntley M.A."/>
            <person name="Jaffe D.B."/>
            <person name="Jagadeeshan S."/>
            <person name="Jeck W.R."/>
            <person name="Johnson J."/>
            <person name="Jones C.D."/>
            <person name="Jordan W.C."/>
            <person name="Karpen G.H."/>
            <person name="Kataoka E."/>
            <person name="Keightley P.D."/>
            <person name="Kheradpour P."/>
            <person name="Kirkness E.F."/>
            <person name="Koerich L.B."/>
            <person name="Kristiansen K."/>
            <person name="Kudrna D."/>
            <person name="Kulathinal R.J."/>
            <person name="Kumar S."/>
            <person name="Kwok R."/>
            <person name="Lander E."/>
            <person name="Langley C.H."/>
            <person name="Lapoint R."/>
            <person name="Lazzaro B.P."/>
            <person name="Lee S.J."/>
            <person name="Levesque L."/>
            <person name="Li R."/>
            <person name="Lin C.F."/>
            <person name="Lin M.F."/>
            <person name="Lindblad-Toh K."/>
            <person name="Llopart A."/>
            <person name="Long M."/>
            <person name="Low L."/>
            <person name="Lozovsky E."/>
            <person name="Lu J."/>
            <person name="Luo M."/>
            <person name="Machado C.A."/>
            <person name="Makalowski W."/>
            <person name="Marzo M."/>
            <person name="Matsuda M."/>
            <person name="Matzkin L."/>
            <person name="McAllister B."/>
            <person name="McBride C.S."/>
            <person name="McKernan B."/>
            <person name="McKernan K."/>
            <person name="Mendez-Lago M."/>
            <person name="Minx P."/>
            <person name="Mollenhauer M.U."/>
            <person name="Montooth K."/>
            <person name="Mount S.M."/>
            <person name="Mu X."/>
            <person name="Myers E."/>
            <person name="Negre B."/>
            <person name="Newfeld S."/>
            <person name="Nielsen R."/>
            <person name="Noor M.A."/>
            <person name="O'Grady P."/>
            <person name="Pachter L."/>
            <person name="Papaceit M."/>
            <person name="Parisi M.J."/>
            <person name="Parisi M."/>
            <person name="Parts L."/>
            <person name="Pedersen J.S."/>
            <person name="Pesole G."/>
            <person name="Phillippy A.M."/>
            <person name="Ponting C.P."/>
            <person name="Pop M."/>
            <person name="Porcelli D."/>
            <person name="Powell J.R."/>
            <person name="Prohaska S."/>
            <person name="Pruitt K."/>
            <person name="Puig M."/>
            <person name="Quesneville H."/>
            <person name="Ram K.R."/>
            <person name="Rand D."/>
            <person name="Rasmussen M.D."/>
            <person name="Reed L.K."/>
            <person name="Reenan R."/>
            <person name="Reily A."/>
            <person name="Remington K.A."/>
            <person name="Rieger T.T."/>
            <person name="Ritchie M.G."/>
            <person name="Robin C."/>
            <person name="Rogers Y.H."/>
            <person name="Rohde C."/>
            <person name="Rozas J."/>
            <person name="Rubenfield M.J."/>
            <person name="Ruiz A."/>
            <person name="Russo S."/>
            <person name="Salzberg S.L."/>
            <person name="Sanchez-Gracia A."/>
            <person name="Saranga D.J."/>
            <person name="Sato H."/>
            <person name="Schaeffer S.W."/>
            <person name="Schatz M.C."/>
            <person name="Schlenke T."/>
            <person name="Schwartz R."/>
            <person name="Segarra C."/>
            <person name="Singh R.S."/>
            <person name="Sirot L."/>
            <person name="Sirota M."/>
            <person name="Sisneros N.B."/>
            <person name="Smith C.D."/>
            <person name="Smith T.F."/>
            <person name="Spieth J."/>
            <person name="Stage D.E."/>
            <person name="Stark A."/>
            <person name="Stephan W."/>
            <person name="Strausberg R.L."/>
            <person name="Strempel S."/>
            <person name="Sturgill D."/>
            <person name="Sutton G."/>
            <person name="Sutton G.G."/>
            <person name="Tao W."/>
            <person name="Teichmann S."/>
            <person name="Tobari Y.N."/>
            <person name="Tomimura Y."/>
            <person name="Tsolas J.M."/>
            <person name="Valente V.L."/>
            <person name="Venter E."/>
            <person name="Venter J.C."/>
            <person name="Vicario S."/>
            <person name="Vieira F.G."/>
            <person name="Vilella A.J."/>
            <person name="Villasante A."/>
            <person name="Walenz B."/>
            <person name="Wang J."/>
            <person name="Wasserman M."/>
            <person name="Watts T."/>
            <person name="Wilson D."/>
            <person name="Wilson R.K."/>
            <person name="Wing R.A."/>
            <person name="Wolfner M.F."/>
            <person name="Wong A."/>
            <person name="Wong G.K."/>
            <person name="Wu C.I."/>
            <person name="Wu G."/>
            <person name="Yamamoto D."/>
            <person name="Yang H.P."/>
            <person name="Yang S.P."/>
            <person name="Yorke J.A."/>
            <person name="Yoshida K."/>
            <person name="Zdobnov E."/>
            <person name="Zhang P."/>
            <person name="Zhang Y."/>
            <person name="Zimin A.V."/>
            <person name="Baldwin J."/>
            <person name="Abdouelleil A."/>
            <person name="Abdulkadir J."/>
            <person name="Abebe A."/>
            <person name="Abera B."/>
            <person name="Abreu J."/>
            <person name="Acer S.C."/>
            <person name="Aftuck L."/>
            <person name="Alexander A."/>
            <person name="An P."/>
            <person name="Anderson E."/>
            <person name="Anderson S."/>
            <person name="Arachi H."/>
            <person name="Azer M."/>
            <person name="Bachantsang P."/>
            <person name="Barry A."/>
            <person name="Bayul T."/>
            <person name="Berlin A."/>
            <person name="Bessette D."/>
            <person name="Bloom T."/>
            <person name="Blye J."/>
            <person name="Boguslavskiy L."/>
            <person name="Bonnet C."/>
            <person name="Boukhgalter B."/>
            <person name="Bourzgui I."/>
            <person name="Brown A."/>
            <person name="Cahill P."/>
            <person name="Channer S."/>
            <person name="Cheshatsang Y."/>
            <person name="Chuda L."/>
            <person name="Citroen M."/>
            <person name="Collymore A."/>
            <person name="Cooke P."/>
            <person name="Costello M."/>
            <person name="D'Aco K."/>
            <person name="Daza R."/>
            <person name="De Haan G."/>
            <person name="DeGray S."/>
            <person name="DeMaso C."/>
            <person name="Dhargay N."/>
            <person name="Dooley K."/>
            <person name="Dooley E."/>
            <person name="Doricent M."/>
            <person name="Dorje P."/>
            <person name="Dorjee K."/>
            <person name="Dupes A."/>
            <person name="Elong R."/>
            <person name="Falk J."/>
            <person name="Farina A."/>
            <person name="Faro S."/>
            <person name="Ferguson D."/>
            <person name="Fisher S."/>
            <person name="Foley C.D."/>
            <person name="Franke A."/>
            <person name="Friedrich D."/>
            <person name="Gadbois L."/>
            <person name="Gearin G."/>
            <person name="Gearin C.R."/>
            <person name="Giannoukos G."/>
            <person name="Goode T."/>
            <person name="Graham J."/>
            <person name="Grandbois E."/>
            <person name="Grewal S."/>
            <person name="Gyaltsen K."/>
            <person name="Hafez N."/>
            <person name="Hagos B."/>
            <person name="Hall J."/>
            <person name="Henson C."/>
            <person name="Hollinger A."/>
            <person name="Honan T."/>
            <person name="Huard M.D."/>
            <person name="Hughes L."/>
            <person name="Hurhula B."/>
            <person name="Husby M.E."/>
            <person name="Kamat A."/>
            <person name="Kanga B."/>
            <person name="Kashin S."/>
            <person name="Khazanovich D."/>
            <person name="Kisner P."/>
            <person name="Lance K."/>
            <person name="Lara M."/>
            <person name="Lee W."/>
            <person name="Lennon N."/>
            <person name="Letendre F."/>
            <person name="LeVine R."/>
            <person name="Lipovsky A."/>
            <person name="Liu X."/>
            <person name="Liu J."/>
            <person name="Liu S."/>
            <person name="Lokyitsang T."/>
            <person name="Lokyitsang Y."/>
            <person name="Lubonja R."/>
            <person name="Lui A."/>
            <person name="MacDonald P."/>
            <person name="Magnisalis V."/>
            <person name="Maru K."/>
            <person name="Matthews C."/>
            <person name="McCusker W."/>
            <person name="McDonough S."/>
            <person name="Mehta T."/>
            <person name="Meldrim J."/>
            <person name="Meneus L."/>
            <person name="Mihai O."/>
            <person name="Mihalev A."/>
            <person name="Mihova T."/>
            <person name="Mittelman R."/>
            <person name="Mlenga V."/>
            <person name="Montmayeur A."/>
            <person name="Mulrain L."/>
            <person name="Navidi A."/>
            <person name="Naylor J."/>
            <person name="Negash T."/>
            <person name="Nguyen T."/>
            <person name="Nguyen N."/>
            <person name="Nicol R."/>
            <person name="Norbu C."/>
            <person name="Norbu N."/>
            <person name="Novod N."/>
            <person name="O'Neill B."/>
            <person name="Osman S."/>
            <person name="Markiewicz E."/>
            <person name="Oyono O.L."/>
            <person name="Patti C."/>
            <person name="Phunkhang P."/>
            <person name="Pierre F."/>
            <person name="Priest M."/>
            <person name="Raghuraman S."/>
            <person name="Rege F."/>
            <person name="Reyes R."/>
            <person name="Rise C."/>
            <person name="Rogov P."/>
            <person name="Ross K."/>
            <person name="Ryan E."/>
            <person name="Settipalli S."/>
            <person name="Shea T."/>
            <person name="Sherpa N."/>
            <person name="Shi L."/>
            <person name="Shih D."/>
            <person name="Sparrow T."/>
            <person name="Spaulding J."/>
            <person name="Stalker J."/>
            <person name="Stange-Thomann N."/>
            <person name="Stavropoulos S."/>
            <person name="Stone C."/>
            <person name="Strader C."/>
            <person name="Tesfaye S."/>
            <person name="Thomson T."/>
            <person name="Thoulutsang Y."/>
            <person name="Thoulutsang D."/>
            <person name="Topham K."/>
            <person name="Topping I."/>
            <person name="Tsamla T."/>
            <person name="Vassiliev H."/>
            <person name="Vo A."/>
            <person name="Wangchuk T."/>
            <person name="Wangdi T."/>
            <person name="Weiand M."/>
            <person name="Wilkinson J."/>
            <person name="Wilson A."/>
            <person name="Yadav S."/>
            <person name="Young G."/>
            <person name="Yu Q."/>
            <person name="Zembek L."/>
            <person name="Zhong D."/>
            <person name="Zimmer A."/>
            <person name="Zwirko Z."/>
            <person name="Jaffe D.B."/>
            <person name="Alvarez P."/>
            <person name="Brockman W."/>
            <person name="Butler J."/>
            <person name="Chin C."/>
            <person name="Gnerre S."/>
            <person name="Grabherr M."/>
            <person name="Kleber M."/>
            <person name="Mauceli E."/>
            <person name="MacCallum I."/>
        </authorList>
    </citation>
    <scope>NUCLEOTIDE SEQUENCE [LARGE SCALE GENOMIC DNA]</scope>
    <source>
        <strain evidence="9">Tucson 14030-0811.24</strain>
    </source>
</reference>
<feature type="region of interest" description="Disordered" evidence="6">
    <location>
        <begin position="23"/>
        <end position="65"/>
    </location>
</feature>
<evidence type="ECO:0000313" key="8">
    <source>
        <dbReference type="EMBL" id="EDW81989.1"/>
    </source>
</evidence>
<dbReference type="PROSITE" id="PS50888">
    <property type="entry name" value="BHLH"/>
    <property type="match status" value="1"/>
</dbReference>
<dbReference type="Pfam" id="PF00010">
    <property type="entry name" value="HLH"/>
    <property type="match status" value="1"/>
</dbReference>
<dbReference type="HOGENOM" id="CLU_141831_0_0_1"/>
<evidence type="ECO:0000256" key="2">
    <source>
        <dbReference type="ARBA" id="ARBA00023015"/>
    </source>
</evidence>
<proteinExistence type="predicted"/>
<name>B4NE20_DROWI</name>
<evidence type="ECO:0000259" key="7">
    <source>
        <dbReference type="PROSITE" id="PS50888"/>
    </source>
</evidence>
<keyword evidence="3" id="KW-0238">DNA-binding</keyword>
<evidence type="ECO:0000313" key="9">
    <source>
        <dbReference type="Proteomes" id="UP000007798"/>
    </source>
</evidence>
<dbReference type="OrthoDB" id="6106870at2759"/>
<dbReference type="SMART" id="SM00353">
    <property type="entry name" value="HLH"/>
    <property type="match status" value="1"/>
</dbReference>
<dbReference type="SUPFAM" id="SSF47459">
    <property type="entry name" value="HLH, helix-loop-helix DNA-binding domain"/>
    <property type="match status" value="1"/>
</dbReference>
<evidence type="ECO:0000256" key="1">
    <source>
        <dbReference type="ARBA" id="ARBA00004123"/>
    </source>
</evidence>
<dbReference type="GO" id="GO:0046983">
    <property type="term" value="F:protein dimerization activity"/>
    <property type="evidence" value="ECO:0007669"/>
    <property type="project" value="InterPro"/>
</dbReference>
<evidence type="ECO:0000256" key="6">
    <source>
        <dbReference type="SAM" id="MobiDB-lite"/>
    </source>
</evidence>
<evidence type="ECO:0000256" key="3">
    <source>
        <dbReference type="ARBA" id="ARBA00023125"/>
    </source>
</evidence>
<dbReference type="GO" id="GO:0005634">
    <property type="term" value="C:nucleus"/>
    <property type="evidence" value="ECO:0007669"/>
    <property type="project" value="UniProtKB-SubCell"/>
</dbReference>
<dbReference type="eggNOG" id="KOG4029">
    <property type="taxonomic scope" value="Eukaryota"/>
</dbReference>
<keyword evidence="4" id="KW-0804">Transcription</keyword>
<evidence type="ECO:0000256" key="5">
    <source>
        <dbReference type="ARBA" id="ARBA00023242"/>
    </source>
</evidence>
<dbReference type="GO" id="GO:0000981">
    <property type="term" value="F:DNA-binding transcription factor activity, RNA polymerase II-specific"/>
    <property type="evidence" value="ECO:0007669"/>
    <property type="project" value="EnsemblMetazoa"/>
</dbReference>
<dbReference type="GO" id="GO:0007591">
    <property type="term" value="P:molting cycle, chitin-based cuticle"/>
    <property type="evidence" value="ECO:0007669"/>
    <property type="project" value="EnsemblMetazoa"/>
</dbReference>
<keyword evidence="9" id="KW-1185">Reference proteome</keyword>
<sequence length="125" mass="13638">MAFASSSSTSVTYLLTAFGHHDSNSSAASGSTNPDSEDSQLSLVGRGQNHSHRSNGPPRQKINARERYRTFNVNSAYEALRSLIPTEPVNRKLSKIEIIRLASSYITHLNSTLHAALFETSTTTT</sequence>
<dbReference type="GO" id="GO:0045944">
    <property type="term" value="P:positive regulation of transcription by RNA polymerase II"/>
    <property type="evidence" value="ECO:0007669"/>
    <property type="project" value="EnsemblMetazoa"/>
</dbReference>
<dbReference type="Proteomes" id="UP000007798">
    <property type="component" value="Unassembled WGS sequence"/>
</dbReference>
<dbReference type="PANTHER" id="PTHR23349">
    <property type="entry name" value="BASIC HELIX-LOOP-HELIX TRANSCRIPTION FACTOR, TWIST"/>
    <property type="match status" value="1"/>
</dbReference>
<dbReference type="PhylomeDB" id="B4NE20"/>
<gene>
    <name evidence="8" type="primary">Dwil\GK25368</name>
    <name evidence="8" type="ORF">Dwil_GK25368</name>
</gene>
<feature type="compositionally biased region" description="Polar residues" evidence="6">
    <location>
        <begin position="24"/>
        <end position="42"/>
    </location>
</feature>
<dbReference type="FunCoup" id="B4NE20">
    <property type="interactions" value="36"/>
</dbReference>
<dbReference type="InterPro" id="IPR036638">
    <property type="entry name" value="HLH_DNA-bd_sf"/>
</dbReference>
<feature type="domain" description="BHLH" evidence="7">
    <location>
        <begin position="57"/>
        <end position="109"/>
    </location>
</feature>
<dbReference type="Gene3D" id="4.10.280.10">
    <property type="entry name" value="Helix-loop-helix DNA-binding domain"/>
    <property type="match status" value="1"/>
</dbReference>
<accession>B4NE20</accession>
<dbReference type="EMBL" id="CH964239">
    <property type="protein sequence ID" value="EDW81989.1"/>
    <property type="molecule type" value="Genomic_DNA"/>
</dbReference>
<comment type="subcellular location">
    <subcellularLocation>
        <location evidence="1">Nucleus</location>
    </subcellularLocation>
</comment>
<dbReference type="OMA" id="RISICTF"/>
<dbReference type="STRING" id="7260.B4NE20"/>
<dbReference type="FunFam" id="4.10.280.10:FF:000010">
    <property type="entry name" value="Scleraxis bHLH transcription factor"/>
    <property type="match status" value="1"/>
</dbReference>
<dbReference type="AlphaFoldDB" id="B4NE20"/>
<protein>
    <recommendedName>
        <fullName evidence="7">BHLH domain-containing protein</fullName>
    </recommendedName>
</protein>
<dbReference type="InParanoid" id="B4NE20"/>
<dbReference type="SMR" id="B4NE20"/>
<keyword evidence="5" id="KW-0539">Nucleus</keyword>
<dbReference type="GO" id="GO:0035074">
    <property type="term" value="P:pupation"/>
    <property type="evidence" value="ECO:0007669"/>
    <property type="project" value="EnsemblMetazoa"/>
</dbReference>
<dbReference type="PANTHER" id="PTHR23349:SF42">
    <property type="entry name" value="BHLH DOMAIN-CONTAINING PROTEIN"/>
    <property type="match status" value="1"/>
</dbReference>
<keyword evidence="2" id="KW-0805">Transcription regulation</keyword>
<evidence type="ECO:0000256" key="4">
    <source>
        <dbReference type="ARBA" id="ARBA00023163"/>
    </source>
</evidence>